<reference evidence="1 2" key="1">
    <citation type="journal article" date="2020" name="Front. Microbiol.">
        <title>Genetic Organization of the aprX-lipA2 Operon Affects the Proteolytic Potential of Pseudomonas Species in Milk.</title>
        <authorList>
            <person name="Maier C."/>
            <person name="Huptas C."/>
            <person name="von Neubeck M."/>
            <person name="Scherer S."/>
            <person name="Wenning M."/>
            <person name="Lucking G."/>
        </authorList>
    </citation>
    <scope>NUCLEOTIDE SEQUENCE [LARGE SCALE GENOMIC DNA]</scope>
    <source>
        <strain evidence="1 2">G4779</strain>
    </source>
</reference>
<organism evidence="1 2">
    <name type="scientific">Pseudomonas gessardii</name>
    <dbReference type="NCBI Taxonomy" id="78544"/>
    <lineage>
        <taxon>Bacteria</taxon>
        <taxon>Pseudomonadati</taxon>
        <taxon>Pseudomonadota</taxon>
        <taxon>Gammaproteobacteria</taxon>
        <taxon>Pseudomonadales</taxon>
        <taxon>Pseudomonadaceae</taxon>
        <taxon>Pseudomonas</taxon>
    </lineage>
</organism>
<dbReference type="EMBL" id="JAAQYP010000031">
    <property type="protein sequence ID" value="NNA97176.1"/>
    <property type="molecule type" value="Genomic_DNA"/>
</dbReference>
<sequence>MSNVLLFTPKANLTAKQNLSDFVVMCRDRLTVFGADLDWYHSSWPGVGNFTKKDVPSRGYSPDQLLHPDIMSFAKAYVRYQQGYNPTKLKNEFKALRCIEQGLLNIKGCADITLTDLSVMDEAGRIAQTYDKTAYQAGLSLVILLEFLNESGIIAENISWKNPAKKGKEIHRTDDEAKQQRADKMPEPHHLDAMAEMFSNDLLDARDRFTTAMFALCMCAPARITEVQDLPVNCIHEETDNKGVLRLGLRFFGGKGYGSDIKYVSTSFRDIAVEAVRRLSELSAPGRALAKWLENHPDKFYRHANCPNVGEHQPLTNIQACEALGVSPGERSRAVVAIAFRGYAPYQDLVNRGGSVTLSFINDFVHSRLPKGWPWKNKERHIKYSDALCCFRQNELRADFPPRPILLWTPGKSTFTTDINFIAGQEKSIWIRNGYMNPDGSPMNMTSHQIRHYLNTAANLGDMSQLDIAKWSGRANIHQNPVYNHMSDDDYVEQAREVGVGTALAKVRTHSPVTLADLDAVGQGIAHITEFGFCVHDYSMLPCQKNRDCLNCTEQVCLKGWQPKLDSLKARQALIRDQLAKAESANDAGVYGADRWSQHQRKTLARADQLIEIMENPDIPEGTVIRLSHDQEFSPLKRALAAQSTDVALASPAKQIAAETPDDELDVEELRDLLGAF</sequence>
<name>A0A7Y1MRR9_9PSED</name>
<dbReference type="AlphaFoldDB" id="A0A7Y1MRR9"/>
<evidence type="ECO:0000313" key="2">
    <source>
        <dbReference type="Proteomes" id="UP000542111"/>
    </source>
</evidence>
<accession>A0A7Y1MRR9</accession>
<protein>
    <submittedName>
        <fullName evidence="1">Integrase</fullName>
    </submittedName>
</protein>
<dbReference type="InterPro" id="IPR011010">
    <property type="entry name" value="DNA_brk_join_enz"/>
</dbReference>
<dbReference type="Proteomes" id="UP000542111">
    <property type="component" value="Unassembled WGS sequence"/>
</dbReference>
<comment type="caution">
    <text evidence="1">The sequence shown here is derived from an EMBL/GenBank/DDBJ whole genome shotgun (WGS) entry which is preliminary data.</text>
</comment>
<dbReference type="SUPFAM" id="SSF56349">
    <property type="entry name" value="DNA breaking-rejoining enzymes"/>
    <property type="match status" value="1"/>
</dbReference>
<evidence type="ECO:0000313" key="1">
    <source>
        <dbReference type="EMBL" id="NNA97176.1"/>
    </source>
</evidence>
<dbReference type="RefSeq" id="WP_042561331.1">
    <property type="nucleotide sequence ID" value="NZ_JAAQYP010000031.1"/>
</dbReference>
<gene>
    <name evidence="1" type="ORF">HBO33_18560</name>
</gene>
<dbReference type="GO" id="GO:0003677">
    <property type="term" value="F:DNA binding"/>
    <property type="evidence" value="ECO:0007669"/>
    <property type="project" value="InterPro"/>
</dbReference>
<proteinExistence type="predicted"/>